<keyword evidence="2" id="KW-1185">Reference proteome</keyword>
<dbReference type="RefSeq" id="WP_064088895.1">
    <property type="nucleotide sequence ID" value="NZ_LXSQ01000005.1"/>
</dbReference>
<dbReference type="OrthoDB" id="7352860at2"/>
<comment type="caution">
    <text evidence="1">The sequence shown here is derived from an EMBL/GenBank/DDBJ whole genome shotgun (WGS) entry which is preliminary data.</text>
</comment>
<organism evidence="1 2">
    <name type="scientific">Eikenella halliae</name>
    <dbReference type="NCBI Taxonomy" id="1795832"/>
    <lineage>
        <taxon>Bacteria</taxon>
        <taxon>Pseudomonadati</taxon>
        <taxon>Pseudomonadota</taxon>
        <taxon>Betaproteobacteria</taxon>
        <taxon>Neisseriales</taxon>
        <taxon>Neisseriaceae</taxon>
        <taxon>Eikenella</taxon>
    </lineage>
</organism>
<name>A0A1B6W1B2_9NEIS</name>
<dbReference type="PROSITE" id="PS51257">
    <property type="entry name" value="PROKAR_LIPOPROTEIN"/>
    <property type="match status" value="1"/>
</dbReference>
<dbReference type="EMBL" id="LXSQ01000005">
    <property type="protein sequence ID" value="OAM44498.1"/>
    <property type="molecule type" value="Genomic_DNA"/>
</dbReference>
<gene>
    <name evidence="1" type="ORF">A7Q00_01560</name>
</gene>
<reference evidence="2" key="1">
    <citation type="submission" date="2016-05" db="EMBL/GenBank/DDBJ databases">
        <title>Draft genome of Corynebacterium afermentans subsp. afermentans LCDC 88199T.</title>
        <authorList>
            <person name="Bernier A.-M."/>
            <person name="Bernard K."/>
        </authorList>
    </citation>
    <scope>NUCLEOTIDE SEQUENCE [LARGE SCALE GENOMIC DNA]</scope>
    <source>
        <strain evidence="2">NML130454</strain>
    </source>
</reference>
<protein>
    <submittedName>
        <fullName evidence="1">Uncharacterized protein</fullName>
    </submittedName>
</protein>
<accession>A0A1B6W1B2</accession>
<dbReference type="Proteomes" id="UP000077726">
    <property type="component" value="Unassembled WGS sequence"/>
</dbReference>
<proteinExistence type="predicted"/>
<dbReference type="AlphaFoldDB" id="A0A1B6W1B2"/>
<dbReference type="STRING" id="1795832.A7Q00_01560"/>
<sequence length="122" mass="12955">MKKSICLLPLVSLLTACGGEPSNSDIKRALAKTLAAQMNIYSTADQMTGGDTNLSEIAEKIQSNLSVSKAGSCAKADTEGKRFECPISYEIGEYEINGMKVPANTGSITIVLVRTDSGWTAY</sequence>
<evidence type="ECO:0000313" key="1">
    <source>
        <dbReference type="EMBL" id="OAM44498.1"/>
    </source>
</evidence>
<evidence type="ECO:0000313" key="2">
    <source>
        <dbReference type="Proteomes" id="UP000077726"/>
    </source>
</evidence>